<organism evidence="2 3">
    <name type="scientific">Neorhizobium alkalisoli</name>
    <dbReference type="NCBI Taxonomy" id="528178"/>
    <lineage>
        <taxon>Bacteria</taxon>
        <taxon>Pseudomonadati</taxon>
        <taxon>Pseudomonadota</taxon>
        <taxon>Alphaproteobacteria</taxon>
        <taxon>Hyphomicrobiales</taxon>
        <taxon>Rhizobiaceae</taxon>
        <taxon>Rhizobium/Agrobacterium group</taxon>
        <taxon>Neorhizobium</taxon>
    </lineage>
</organism>
<name>A0A561QS91_9HYPH</name>
<dbReference type="Pfam" id="PF04860">
    <property type="entry name" value="Phage_portal"/>
    <property type="match status" value="1"/>
</dbReference>
<reference evidence="2 3" key="1">
    <citation type="submission" date="2019-06" db="EMBL/GenBank/DDBJ databases">
        <title>Sorghum-associated microbial communities from plants grown in Nebraska, USA.</title>
        <authorList>
            <person name="Schachtman D."/>
        </authorList>
    </citation>
    <scope>NUCLEOTIDE SEQUENCE [LARGE SCALE GENOMIC DNA]</scope>
    <source>
        <strain evidence="2 3">1225</strain>
    </source>
</reference>
<dbReference type="NCBIfam" id="TIGR01537">
    <property type="entry name" value="portal_HK97"/>
    <property type="match status" value="1"/>
</dbReference>
<feature type="region of interest" description="Disordered" evidence="1">
    <location>
        <begin position="396"/>
        <end position="420"/>
    </location>
</feature>
<evidence type="ECO:0000313" key="2">
    <source>
        <dbReference type="EMBL" id="TWF53255.1"/>
    </source>
</evidence>
<evidence type="ECO:0000256" key="1">
    <source>
        <dbReference type="SAM" id="MobiDB-lite"/>
    </source>
</evidence>
<sequence>MSILERFGFRAASQPKPRADVVNVSSGDVFYLDDPRAIELLRDGMMTASGFTVNPETALRNPSMFRAVSLISNSIGMLPLHLLEKETTEKATDHPLFKVLHRRPNGYQSAFDFRAMMQLRALVYGNAYARIVRSTSVRTGSAKVLSLLPLDPRGMTVKLNDSAELEYVYSRDGRTQRFKAADIFHLRGMSLDGISGFSLVKQAKESIGLALSAELAAGRLYRNGTMVGGALSHKGKLSDEAYERLKASLSEKEGSDNAGKNLILEEGMEWKAYSQSARDSELSAIRKLQVEEIARISGVPRPLLMVDETSWGSGIEALGQFFVAYALNPWFEAWQQAVERSLLTDDEMETYEAKFNPGALLRGSLKDQADYLSKALGSGGHQPWIWYDEARATMDLPKRDAPPNQMMGHNGGPTLDDPAS</sequence>
<comment type="caution">
    <text evidence="2">The sequence shown here is derived from an EMBL/GenBank/DDBJ whole genome shotgun (WGS) entry which is preliminary data.</text>
</comment>
<dbReference type="OrthoDB" id="7592047at2"/>
<gene>
    <name evidence="2" type="ORF">FHW37_104532</name>
</gene>
<dbReference type="Proteomes" id="UP000320653">
    <property type="component" value="Unassembled WGS sequence"/>
</dbReference>
<proteinExistence type="predicted"/>
<dbReference type="AlphaFoldDB" id="A0A561QS91"/>
<dbReference type="RefSeq" id="WP_145638936.1">
    <property type="nucleotide sequence ID" value="NZ_VIWP01000004.1"/>
</dbReference>
<protein>
    <submittedName>
        <fullName evidence="2">HK97 family phage portal protein</fullName>
    </submittedName>
</protein>
<keyword evidence="3" id="KW-1185">Reference proteome</keyword>
<dbReference type="InterPro" id="IPR006427">
    <property type="entry name" value="Portal_HK97"/>
</dbReference>
<evidence type="ECO:0000313" key="3">
    <source>
        <dbReference type="Proteomes" id="UP000320653"/>
    </source>
</evidence>
<accession>A0A561QS91</accession>
<dbReference type="InterPro" id="IPR006944">
    <property type="entry name" value="Phage/GTA_portal"/>
</dbReference>
<dbReference type="EMBL" id="VIWP01000004">
    <property type="protein sequence ID" value="TWF53255.1"/>
    <property type="molecule type" value="Genomic_DNA"/>
</dbReference>